<dbReference type="PANTHER" id="PTHR44573">
    <property type="entry name" value="NADPH-DEPENDENT ALKENAL/ONE OXIDOREDUCTASE, CHLOROPLASTIC"/>
    <property type="match status" value="1"/>
</dbReference>
<evidence type="ECO:0000256" key="1">
    <source>
        <dbReference type="ARBA" id="ARBA00010371"/>
    </source>
</evidence>
<dbReference type="Gene3D" id="3.40.50.720">
    <property type="entry name" value="NAD(P)-binding Rossmann-like Domain"/>
    <property type="match status" value="1"/>
</dbReference>
<sequence length="321" mass="34212">MAAPIPTKQKAWVYREYGNSAADILKLDTDIAVPEIKEDQVLIKVVAAALNPIDFKRFAGWFKATDSPLPTVPGYDVAGVVVKVGNQVRKFKVGDEVYGNINEDPVNHPKQFGSVAEYTAVEEKLLAFKPENLNFAEASSLPLAIETAYGGLEKVGFLGGKSILVLGGAGGVGTLAIQVAKNVFGASRIAATASTGKLDLLKSLGVDLPIDYTKEKYEHLPEKFDVVFDTVGEVERAVKAVKGGGSVVAIAGPLNPSPPAFFFGESSDGAMLEKLKPYLESGKVKPILDPKGPFPFSQAKDAFVHLQTNRAIGKVVVYPIP</sequence>
<dbReference type="PROSITE" id="PS01162">
    <property type="entry name" value="QOR_ZETA_CRYSTAL"/>
    <property type="match status" value="1"/>
</dbReference>
<evidence type="ECO:0000313" key="6">
    <source>
        <dbReference type="Proteomes" id="UP000027138"/>
    </source>
</evidence>
<evidence type="ECO:0000256" key="2">
    <source>
        <dbReference type="ARBA" id="ARBA00023002"/>
    </source>
</evidence>
<organism evidence="5 6">
    <name type="scientific">Jatropha curcas</name>
    <name type="common">Barbados nut</name>
    <dbReference type="NCBI Taxonomy" id="180498"/>
    <lineage>
        <taxon>Eukaryota</taxon>
        <taxon>Viridiplantae</taxon>
        <taxon>Streptophyta</taxon>
        <taxon>Embryophyta</taxon>
        <taxon>Tracheophyta</taxon>
        <taxon>Spermatophyta</taxon>
        <taxon>Magnoliopsida</taxon>
        <taxon>eudicotyledons</taxon>
        <taxon>Gunneridae</taxon>
        <taxon>Pentapetalae</taxon>
        <taxon>rosids</taxon>
        <taxon>fabids</taxon>
        <taxon>Malpighiales</taxon>
        <taxon>Euphorbiaceae</taxon>
        <taxon>Crotonoideae</taxon>
        <taxon>Jatropheae</taxon>
        <taxon>Jatropha</taxon>
    </lineage>
</organism>
<dbReference type="InterPro" id="IPR011032">
    <property type="entry name" value="GroES-like_sf"/>
</dbReference>
<dbReference type="InterPro" id="IPR044626">
    <property type="entry name" value="AOR-like"/>
</dbReference>
<dbReference type="InterPro" id="IPR013154">
    <property type="entry name" value="ADH-like_N"/>
</dbReference>
<dbReference type="GO" id="GO:0008270">
    <property type="term" value="F:zinc ion binding"/>
    <property type="evidence" value="ECO:0007669"/>
    <property type="project" value="InterPro"/>
</dbReference>
<comment type="similarity">
    <text evidence="1">Belongs to the zinc-containing alcohol dehydrogenase family. Quinone oxidoreductase subfamily.</text>
</comment>
<reference evidence="5 6" key="1">
    <citation type="journal article" date="2014" name="PLoS ONE">
        <title>Global Analysis of Gene Expression Profiles in Physic Nut (Jatropha curcas L.) Seedlings Exposed to Salt Stress.</title>
        <authorList>
            <person name="Zhang L."/>
            <person name="Zhang C."/>
            <person name="Wu P."/>
            <person name="Chen Y."/>
            <person name="Li M."/>
            <person name="Jiang H."/>
            <person name="Wu G."/>
        </authorList>
    </citation>
    <scope>NUCLEOTIDE SEQUENCE [LARGE SCALE GENOMIC DNA]</scope>
    <source>
        <strain evidence="6">cv. GZQX0401</strain>
        <tissue evidence="5">Young leaves</tissue>
    </source>
</reference>
<dbReference type="PANTHER" id="PTHR44573:SF3">
    <property type="entry name" value="CYTOSOLIC ALKENAL_ONE OXIDOREDUCTASE"/>
    <property type="match status" value="1"/>
</dbReference>
<dbReference type="InterPro" id="IPR002364">
    <property type="entry name" value="Quin_OxRdtase/zeta-crystal_CS"/>
</dbReference>
<feature type="domain" description="Enoyl reductase (ER)" evidence="4">
    <location>
        <begin position="20"/>
        <end position="317"/>
    </location>
</feature>
<evidence type="ECO:0000256" key="3">
    <source>
        <dbReference type="ARBA" id="ARBA00023027"/>
    </source>
</evidence>
<dbReference type="Proteomes" id="UP000027138">
    <property type="component" value="Unassembled WGS sequence"/>
</dbReference>
<dbReference type="SMART" id="SM00829">
    <property type="entry name" value="PKS_ER"/>
    <property type="match status" value="1"/>
</dbReference>
<dbReference type="Pfam" id="PF13602">
    <property type="entry name" value="ADH_zinc_N_2"/>
    <property type="match status" value="1"/>
</dbReference>
<dbReference type="SUPFAM" id="SSF51735">
    <property type="entry name" value="NAD(P)-binding Rossmann-fold domains"/>
    <property type="match status" value="1"/>
</dbReference>
<dbReference type="InterPro" id="IPR020843">
    <property type="entry name" value="ER"/>
</dbReference>
<dbReference type="STRING" id="180498.A0A067LDQ1"/>
<dbReference type="SUPFAM" id="SSF50129">
    <property type="entry name" value="GroES-like"/>
    <property type="match status" value="1"/>
</dbReference>
<keyword evidence="6" id="KW-1185">Reference proteome</keyword>
<protein>
    <recommendedName>
        <fullName evidence="4">Enoyl reductase (ER) domain-containing protein</fullName>
    </recommendedName>
</protein>
<dbReference type="OrthoDB" id="48317at2759"/>
<evidence type="ECO:0000259" key="4">
    <source>
        <dbReference type="SMART" id="SM00829"/>
    </source>
</evidence>
<accession>A0A067LDQ1</accession>
<keyword evidence="2" id="KW-0560">Oxidoreductase</keyword>
<dbReference type="Gene3D" id="3.90.180.10">
    <property type="entry name" value="Medium-chain alcohol dehydrogenases, catalytic domain"/>
    <property type="match status" value="1"/>
</dbReference>
<proteinExistence type="inferred from homology"/>
<dbReference type="AlphaFoldDB" id="A0A067LDQ1"/>
<gene>
    <name evidence="5" type="ORF">JCGZ_09602</name>
</gene>
<dbReference type="EMBL" id="KK914232">
    <property type="protein sequence ID" value="KDP45353.1"/>
    <property type="molecule type" value="Genomic_DNA"/>
</dbReference>
<keyword evidence="3" id="KW-0520">NAD</keyword>
<name>A0A067LDQ1_JATCU</name>
<dbReference type="GO" id="GO:0016628">
    <property type="term" value="F:oxidoreductase activity, acting on the CH-CH group of donors, NAD or NADP as acceptor"/>
    <property type="evidence" value="ECO:0007669"/>
    <property type="project" value="InterPro"/>
</dbReference>
<dbReference type="CDD" id="cd05289">
    <property type="entry name" value="MDR_like_2"/>
    <property type="match status" value="1"/>
</dbReference>
<dbReference type="InterPro" id="IPR036291">
    <property type="entry name" value="NAD(P)-bd_dom_sf"/>
</dbReference>
<evidence type="ECO:0000313" key="5">
    <source>
        <dbReference type="EMBL" id="KDP45353.1"/>
    </source>
</evidence>
<dbReference type="Pfam" id="PF08240">
    <property type="entry name" value="ADH_N"/>
    <property type="match status" value="1"/>
</dbReference>